<dbReference type="Proteomes" id="UP000004596">
    <property type="component" value="Unassembled WGS sequence"/>
</dbReference>
<name>B3CA58_9BACE</name>
<sequence length="47" mass="5670">MQPENPKSASSFPLCPPYYPTMTKHKKPFYQDKKINQKTENNYKYEE</sequence>
<gene>
    <name evidence="1" type="ORF">BACINT_01372</name>
</gene>
<evidence type="ECO:0000313" key="2">
    <source>
        <dbReference type="Proteomes" id="UP000004596"/>
    </source>
</evidence>
<reference evidence="1 2" key="1">
    <citation type="submission" date="2008-04" db="EMBL/GenBank/DDBJ databases">
        <title>Draft genome sequence of Bacteroides intestinalis (DSM 17393).</title>
        <authorList>
            <person name="Sudarsanam P."/>
            <person name="Ley R."/>
            <person name="Guruge J."/>
            <person name="Turnbaugh P.J."/>
            <person name="Mahowald M."/>
            <person name="Liep D."/>
            <person name="Gordon J."/>
        </authorList>
    </citation>
    <scope>NUCLEOTIDE SEQUENCE [LARGE SCALE GENOMIC DNA]</scope>
    <source>
        <strain evidence="1 2">DSM 17393</strain>
    </source>
</reference>
<dbReference type="AlphaFoldDB" id="B3CA58"/>
<organism evidence="1 2">
    <name type="scientific">Bacteroides intestinalis DSM 17393</name>
    <dbReference type="NCBI Taxonomy" id="471870"/>
    <lineage>
        <taxon>Bacteria</taxon>
        <taxon>Pseudomonadati</taxon>
        <taxon>Bacteroidota</taxon>
        <taxon>Bacteroidia</taxon>
        <taxon>Bacteroidales</taxon>
        <taxon>Bacteroidaceae</taxon>
        <taxon>Bacteroides</taxon>
    </lineage>
</organism>
<dbReference type="EMBL" id="ABJL02000007">
    <property type="protein sequence ID" value="EDV06287.1"/>
    <property type="molecule type" value="Genomic_DNA"/>
</dbReference>
<proteinExistence type="predicted"/>
<accession>B3CA58</accession>
<protein>
    <submittedName>
        <fullName evidence="1">Uncharacterized protein</fullName>
    </submittedName>
</protein>
<evidence type="ECO:0000313" key="1">
    <source>
        <dbReference type="EMBL" id="EDV06287.1"/>
    </source>
</evidence>
<reference evidence="1 2" key="2">
    <citation type="submission" date="2008-04" db="EMBL/GenBank/DDBJ databases">
        <authorList>
            <person name="Fulton L."/>
            <person name="Clifton S."/>
            <person name="Fulton B."/>
            <person name="Xu J."/>
            <person name="Minx P."/>
            <person name="Pepin K.H."/>
            <person name="Johnson M."/>
            <person name="Thiruvilangam P."/>
            <person name="Bhonagiri V."/>
            <person name="Nash W.E."/>
            <person name="Mardis E.R."/>
            <person name="Wilson R.K."/>
        </authorList>
    </citation>
    <scope>NUCLEOTIDE SEQUENCE [LARGE SCALE GENOMIC DNA]</scope>
    <source>
        <strain evidence="1 2">DSM 17393</strain>
    </source>
</reference>
<comment type="caution">
    <text evidence="1">The sequence shown here is derived from an EMBL/GenBank/DDBJ whole genome shotgun (WGS) entry which is preliminary data.</text>
</comment>
<dbReference type="STRING" id="471870.BACINT_01372"/>